<dbReference type="AlphaFoldDB" id="A0A1W2LG90"/>
<evidence type="ECO:0000256" key="3">
    <source>
        <dbReference type="PIRSR" id="PIRSR633199-1"/>
    </source>
</evidence>
<organism evidence="4 5">
    <name type="scientific">Amycolatopsis keratiniphila subsp. keratiniphila</name>
    <dbReference type="NCBI Taxonomy" id="227715"/>
    <lineage>
        <taxon>Bacteria</taxon>
        <taxon>Bacillati</taxon>
        <taxon>Actinomycetota</taxon>
        <taxon>Actinomycetes</taxon>
        <taxon>Pseudonocardiales</taxon>
        <taxon>Pseudonocardiaceae</taxon>
        <taxon>Amycolatopsis</taxon>
        <taxon>Amycolatopsis japonica group</taxon>
    </lineage>
</organism>
<evidence type="ECO:0000313" key="4">
    <source>
        <dbReference type="EMBL" id="ONF61845.1"/>
    </source>
</evidence>
<dbReference type="SUPFAM" id="SSF55909">
    <property type="entry name" value="Pentein"/>
    <property type="match status" value="1"/>
</dbReference>
<dbReference type="Gene3D" id="3.75.10.10">
    <property type="entry name" value="L-arginine/glycine Amidinotransferase, Chain A"/>
    <property type="match status" value="1"/>
</dbReference>
<dbReference type="RefSeq" id="WP_063273692.1">
    <property type="nucleotide sequence ID" value="NZ_LQMT02000054.1"/>
</dbReference>
<keyword evidence="4" id="KW-0808">Transferase</keyword>
<dbReference type="GO" id="GO:0016740">
    <property type="term" value="F:transferase activity"/>
    <property type="evidence" value="ECO:0007669"/>
    <property type="project" value="UniProtKB-KW"/>
</dbReference>
<keyword evidence="2" id="KW-0378">Hydrolase</keyword>
<dbReference type="PANTHER" id="PTHR12737:SF9">
    <property type="entry name" value="DIMETHYLARGININASE"/>
    <property type="match status" value="1"/>
</dbReference>
<dbReference type="GO" id="GO:0006525">
    <property type="term" value="P:arginine metabolic process"/>
    <property type="evidence" value="ECO:0007669"/>
    <property type="project" value="TreeGrafter"/>
</dbReference>
<dbReference type="GO" id="GO:0016597">
    <property type="term" value="F:amino acid binding"/>
    <property type="evidence" value="ECO:0007669"/>
    <property type="project" value="TreeGrafter"/>
</dbReference>
<dbReference type="GO" id="GO:0000052">
    <property type="term" value="P:citrulline metabolic process"/>
    <property type="evidence" value="ECO:0007669"/>
    <property type="project" value="TreeGrafter"/>
</dbReference>
<dbReference type="Proteomes" id="UP000076660">
    <property type="component" value="Unassembled WGS sequence"/>
</dbReference>
<feature type="active site" description="Nucleophile" evidence="3">
    <location>
        <position position="262"/>
    </location>
</feature>
<dbReference type="InterPro" id="IPR033199">
    <property type="entry name" value="DDAH-like"/>
</dbReference>
<reference evidence="4 5" key="1">
    <citation type="submission" date="2016-12" db="EMBL/GenBank/DDBJ databases">
        <title>Amycolatopsis keratiniphila subsp. keratiniphila genome sequencing and assembly.</title>
        <authorList>
            <person name="Mayilraj S."/>
            <person name="Kaur N."/>
        </authorList>
    </citation>
    <scope>NUCLEOTIDE SEQUENCE [LARGE SCALE GENOMIC DNA]</scope>
    <source>
        <strain evidence="4 5">DSM 44409</strain>
    </source>
</reference>
<sequence>MSRTATQRHYLMVRPTYFDVEYSINPWMDPQKPTDTELAIAQWEWLRDLYADLGHRVELLDPLPGLPDMVFAANGATVVDGQVLVARFHHVQRAGESDAYLKWFRDNGYRYVRQAQWVNEGEGDYLVAGKTILAGTGFRTNPEAHNESREFFGRPVTKLTLIDPRYYHLDTALAVLDEDTVMYYPGAFSEESRLLLKELYPDAILASEADASVFGLNAVSDGKHVVLPQAATELTAQLREHGFEPIGADLSELLKAGGSVKCCTLELRAAQGD</sequence>
<feature type="active site" description="Proton donor" evidence="3">
    <location>
        <position position="168"/>
    </location>
</feature>
<dbReference type="EMBL" id="LQMT02000054">
    <property type="protein sequence ID" value="ONF61845.1"/>
    <property type="molecule type" value="Genomic_DNA"/>
</dbReference>
<protein>
    <submittedName>
        <fullName evidence="4">Amidinotransferase</fullName>
    </submittedName>
</protein>
<dbReference type="NCBIfam" id="NF045659">
    <property type="entry name" value="DiMArgaseDdahMtb"/>
    <property type="match status" value="1"/>
</dbReference>
<gene>
    <name evidence="4" type="ORF">AVR91_0241700</name>
</gene>
<dbReference type="GO" id="GO:0016403">
    <property type="term" value="F:dimethylargininase activity"/>
    <property type="evidence" value="ECO:0007669"/>
    <property type="project" value="TreeGrafter"/>
</dbReference>
<dbReference type="Pfam" id="PF19420">
    <property type="entry name" value="DDAH_eukar"/>
    <property type="match status" value="1"/>
</dbReference>
<comment type="caution">
    <text evidence="4">The sequence shown here is derived from an EMBL/GenBank/DDBJ whole genome shotgun (WGS) entry which is preliminary data.</text>
</comment>
<evidence type="ECO:0000256" key="1">
    <source>
        <dbReference type="ARBA" id="ARBA00008532"/>
    </source>
</evidence>
<dbReference type="GO" id="GO:0045429">
    <property type="term" value="P:positive regulation of nitric oxide biosynthetic process"/>
    <property type="evidence" value="ECO:0007669"/>
    <property type="project" value="TreeGrafter"/>
</dbReference>
<evidence type="ECO:0000256" key="2">
    <source>
        <dbReference type="ARBA" id="ARBA00022801"/>
    </source>
</evidence>
<proteinExistence type="inferred from homology"/>
<comment type="similarity">
    <text evidence="1">Belongs to the DDAH family.</text>
</comment>
<evidence type="ECO:0000313" key="5">
    <source>
        <dbReference type="Proteomes" id="UP000076660"/>
    </source>
</evidence>
<dbReference type="PANTHER" id="PTHR12737">
    <property type="entry name" value="DIMETHYLARGININE DIMETHYLAMINOHYDROLASE"/>
    <property type="match status" value="1"/>
</dbReference>
<name>A0A1W2LG90_9PSEU</name>
<dbReference type="OrthoDB" id="9814070at2"/>
<accession>A0A1W2LG90</accession>